<dbReference type="Pfam" id="PF11992">
    <property type="entry name" value="TgpA_N"/>
    <property type="match status" value="1"/>
</dbReference>
<feature type="compositionally biased region" description="Low complexity" evidence="1">
    <location>
        <begin position="620"/>
        <end position="633"/>
    </location>
</feature>
<dbReference type="KEGG" id="gcr:GcLGCM259_0628"/>
<dbReference type="InterPro" id="IPR052901">
    <property type="entry name" value="Bact_TGase-like"/>
</dbReference>
<feature type="transmembrane region" description="Helical" evidence="2">
    <location>
        <begin position="191"/>
        <end position="211"/>
    </location>
</feature>
<dbReference type="EMBL" id="CP034412">
    <property type="protein sequence ID" value="QCY46390.1"/>
    <property type="molecule type" value="Genomic_DNA"/>
</dbReference>
<evidence type="ECO:0000313" key="4">
    <source>
        <dbReference type="EMBL" id="QCY46390.1"/>
    </source>
</evidence>
<reference evidence="4 5" key="1">
    <citation type="submission" date="2018-12" db="EMBL/GenBank/DDBJ databases">
        <title>Complete Genome Sequence of Glutamicibacter creatinolyticus strain LGCM259,isolated from an abscess of a 12-year-old mare in Italy.</title>
        <authorList>
            <person name="Santos R.G."/>
            <person name="Silva A.L."/>
            <person name="Seyffert N."/>
            <person name="Castro T.L.P."/>
            <person name="Attili A.R."/>
            <person name="Rifici C."/>
            <person name="Mazzullo G."/>
            <person name="Brenig B."/>
            <person name="Venanzi F."/>
            <person name="Azevedo V."/>
        </authorList>
    </citation>
    <scope>NUCLEOTIDE SEQUENCE [LARGE SCALE GENOMIC DNA]</scope>
    <source>
        <strain evidence="4 5">LGCM 259</strain>
    </source>
</reference>
<dbReference type="PANTHER" id="PTHR42736">
    <property type="entry name" value="PROTEIN-GLUTAMINE GAMMA-GLUTAMYLTRANSFERASE"/>
    <property type="match status" value="1"/>
</dbReference>
<dbReference type="RefSeq" id="WP_138925747.1">
    <property type="nucleotide sequence ID" value="NZ_CP034412.1"/>
</dbReference>
<keyword evidence="5" id="KW-1185">Reference proteome</keyword>
<dbReference type="InterPro" id="IPR038765">
    <property type="entry name" value="Papain-like_cys_pep_sf"/>
</dbReference>
<evidence type="ECO:0000256" key="2">
    <source>
        <dbReference type="SAM" id="Phobius"/>
    </source>
</evidence>
<accession>A0A5B7WT63</accession>
<feature type="transmembrane region" description="Helical" evidence="2">
    <location>
        <begin position="223"/>
        <end position="245"/>
    </location>
</feature>
<evidence type="ECO:0000256" key="1">
    <source>
        <dbReference type="SAM" id="MobiDB-lite"/>
    </source>
</evidence>
<sequence>MSTALREPPAPAAAAPAEPAAMPRPGHPLAHLVTALCLWAALLAGMASLHGVVEGHGWLWNLWFPLLLVHGTGAAVRASRLPVWLAPLACLLVAAGCAWFSPALADPGLGGGRGQRFGQLVHNANLEFATQVPQVAYTAAVDFTFLLLGLVLAVLVETLTSSRRLALLVVLPLAFAPVLASLFKLSGAGTGYLLIQFLAMIGYATFLPYRYRRRPSALPGRRQLGFSGLLVLVAAVVLVASSTWMPGFRQGMFPEGTRPSGELFASNIDPLLNLGRDLRSNGNSTLLSYYTSAPAAPYLRTDVIQDLSAARWEPQRDPQALAYSGNTVLRDQYMSFGAKQEVTQLSWDPVPRNLQLPLPQNSYLIQGLQGTWRWQPQTAIASFTRESRQQTGSVLVTHSVPELNPELARNFAFFESRTPPLDEQLTRLPEDGGGAVHELLAQNLRRAFEANGTPGSDFDKAVAIQNYLRSTRFSYSEQTPLREGYDGANMKVVAAFLERRQGYCVHFASTMALLARQAGIPSRIAVGFAPGEATGQSITLDASSLAGMNQDRDLTERTLNGYRVSGQDAHAWPELYLPGLGWTPFEPTPGRGVTPDYAPVPRSEPAPDPTLNDNRALEETPPSSTPAPTGQATETTPGPGEQRGWPAATAWLLLPAAALGLLIAPLLRASVRRRRLEVAQQGGAAGAGAVWEELRALGADYQQPLRSGETEAAYCARLAAQFPAAGPPLARLDALIERSFYAAQHPGAAQGVQAGQDLAVLAQRMRGASPWGLRLRALAWPASLRGTPAPGIRV</sequence>
<gene>
    <name evidence="4" type="ORF">GcLGCM259_0628</name>
</gene>
<dbReference type="Gene3D" id="3.10.620.30">
    <property type="match status" value="1"/>
</dbReference>
<feature type="transmembrane region" description="Helical" evidence="2">
    <location>
        <begin position="83"/>
        <end position="101"/>
    </location>
</feature>
<organism evidence="4 5">
    <name type="scientific">Glutamicibacter creatinolyticus</name>
    <dbReference type="NCBI Taxonomy" id="162496"/>
    <lineage>
        <taxon>Bacteria</taxon>
        <taxon>Bacillati</taxon>
        <taxon>Actinomycetota</taxon>
        <taxon>Actinomycetes</taxon>
        <taxon>Micrococcales</taxon>
        <taxon>Micrococcaceae</taxon>
        <taxon>Glutamicibacter</taxon>
    </lineage>
</organism>
<feature type="transmembrane region" description="Helical" evidence="2">
    <location>
        <begin position="165"/>
        <end position="185"/>
    </location>
</feature>
<dbReference type="Proteomes" id="UP000307000">
    <property type="component" value="Chromosome"/>
</dbReference>
<dbReference type="PANTHER" id="PTHR42736:SF1">
    <property type="entry name" value="PROTEIN-GLUTAMINE GAMMA-GLUTAMYLTRANSFERASE"/>
    <property type="match status" value="1"/>
</dbReference>
<feature type="transmembrane region" description="Helical" evidence="2">
    <location>
        <begin position="29"/>
        <end position="52"/>
    </location>
</feature>
<keyword evidence="2" id="KW-1133">Transmembrane helix</keyword>
<dbReference type="InterPro" id="IPR021878">
    <property type="entry name" value="TgpA_N"/>
</dbReference>
<evidence type="ECO:0000259" key="3">
    <source>
        <dbReference type="SMART" id="SM00460"/>
    </source>
</evidence>
<dbReference type="SUPFAM" id="SSF54001">
    <property type="entry name" value="Cysteine proteinases"/>
    <property type="match status" value="1"/>
</dbReference>
<feature type="transmembrane region" description="Helical" evidence="2">
    <location>
        <begin position="58"/>
        <end position="76"/>
    </location>
</feature>
<dbReference type="SMART" id="SM00460">
    <property type="entry name" value="TGc"/>
    <property type="match status" value="1"/>
</dbReference>
<name>A0A5B7WT63_9MICC</name>
<proteinExistence type="predicted"/>
<feature type="region of interest" description="Disordered" evidence="1">
    <location>
        <begin position="587"/>
        <end position="644"/>
    </location>
</feature>
<keyword evidence="2" id="KW-0472">Membrane</keyword>
<protein>
    <recommendedName>
        <fullName evidence="3">Transglutaminase-like domain-containing protein</fullName>
    </recommendedName>
</protein>
<feature type="domain" description="Transglutaminase-like" evidence="3">
    <location>
        <begin position="496"/>
        <end position="589"/>
    </location>
</feature>
<dbReference type="Pfam" id="PF01841">
    <property type="entry name" value="Transglut_core"/>
    <property type="match status" value="1"/>
</dbReference>
<dbReference type="InterPro" id="IPR002931">
    <property type="entry name" value="Transglutaminase-like"/>
</dbReference>
<feature type="transmembrane region" description="Helical" evidence="2">
    <location>
        <begin position="645"/>
        <end position="667"/>
    </location>
</feature>
<keyword evidence="2" id="KW-0812">Transmembrane</keyword>
<dbReference type="AlphaFoldDB" id="A0A5B7WT63"/>
<feature type="transmembrane region" description="Helical" evidence="2">
    <location>
        <begin position="135"/>
        <end position="156"/>
    </location>
</feature>
<evidence type="ECO:0000313" key="5">
    <source>
        <dbReference type="Proteomes" id="UP000307000"/>
    </source>
</evidence>